<sequence>MTEQWLPALGTTVRDTGRDRVGVVTGVERGYVWLRPLGGGRQWAVEPARVKALSTSEVLSAQLAEVNARSRQDLGAAPGCVPDPAPGPAPAPGDRPPA</sequence>
<keyword evidence="3" id="KW-1185">Reference proteome</keyword>
<proteinExistence type="predicted"/>
<reference evidence="2 3" key="1">
    <citation type="submission" date="2022-04" db="EMBL/GenBank/DDBJ databases">
        <title>Streptomyces sp. nov. LCR6-01 isolated from Lichen of Dirinaria sp.</title>
        <authorList>
            <person name="Kanchanasin P."/>
            <person name="Tanasupawat S."/>
            <person name="Phongsopitanun W."/>
        </authorList>
    </citation>
    <scope>NUCLEOTIDE SEQUENCE [LARGE SCALE GENOMIC DNA]</scope>
    <source>
        <strain evidence="2 3">LCR6-01</strain>
    </source>
</reference>
<evidence type="ECO:0000313" key="2">
    <source>
        <dbReference type="EMBL" id="MCK8676029.1"/>
    </source>
</evidence>
<evidence type="ECO:0000313" key="3">
    <source>
        <dbReference type="Proteomes" id="UP001522868"/>
    </source>
</evidence>
<evidence type="ECO:0000256" key="1">
    <source>
        <dbReference type="SAM" id="MobiDB-lite"/>
    </source>
</evidence>
<feature type="compositionally biased region" description="Pro residues" evidence="1">
    <location>
        <begin position="81"/>
        <end position="98"/>
    </location>
</feature>
<evidence type="ECO:0008006" key="4">
    <source>
        <dbReference type="Google" id="ProtNLM"/>
    </source>
</evidence>
<dbReference type="Proteomes" id="UP001522868">
    <property type="component" value="Unassembled WGS sequence"/>
</dbReference>
<comment type="caution">
    <text evidence="2">The sequence shown here is derived from an EMBL/GenBank/DDBJ whole genome shotgun (WGS) entry which is preliminary data.</text>
</comment>
<dbReference type="EMBL" id="JALPTH010000001">
    <property type="protein sequence ID" value="MCK8676029.1"/>
    <property type="molecule type" value="Genomic_DNA"/>
</dbReference>
<accession>A0ABT0I3Z1</accession>
<gene>
    <name evidence="2" type="ORF">M1O15_01085</name>
</gene>
<organism evidence="2 3">
    <name type="scientific">Streptomyces lichenis</name>
    <dbReference type="NCBI Taxonomy" id="2306967"/>
    <lineage>
        <taxon>Bacteria</taxon>
        <taxon>Bacillati</taxon>
        <taxon>Actinomycetota</taxon>
        <taxon>Actinomycetes</taxon>
        <taxon>Kitasatosporales</taxon>
        <taxon>Streptomycetaceae</taxon>
        <taxon>Streptomyces</taxon>
    </lineage>
</organism>
<feature type="region of interest" description="Disordered" evidence="1">
    <location>
        <begin position="74"/>
        <end position="98"/>
    </location>
</feature>
<name>A0ABT0I3Z1_9ACTN</name>
<protein>
    <recommendedName>
        <fullName evidence="4">Secreted protein</fullName>
    </recommendedName>
</protein>